<dbReference type="GO" id="GO:0005829">
    <property type="term" value="C:cytosol"/>
    <property type="evidence" value="ECO:0007669"/>
    <property type="project" value="UniProtKB-SubCell"/>
</dbReference>
<dbReference type="Pfam" id="PF13432">
    <property type="entry name" value="TPR_16"/>
    <property type="match status" value="2"/>
</dbReference>
<feature type="repeat" description="TPR" evidence="17">
    <location>
        <begin position="304"/>
        <end position="337"/>
    </location>
</feature>
<keyword evidence="6" id="KW-0963">Cytoplasm</keyword>
<comment type="similarity">
    <text evidence="3">Belongs to the peroxisomal targeting signal receptor family.</text>
</comment>
<evidence type="ECO:0000256" key="10">
    <source>
        <dbReference type="ARBA" id="ARBA00022843"/>
    </source>
</evidence>
<proteinExistence type="inferred from homology"/>
<dbReference type="GO" id="GO:0016560">
    <property type="term" value="P:protein import into peroxisome matrix, docking"/>
    <property type="evidence" value="ECO:0007669"/>
    <property type="project" value="TreeGrafter"/>
</dbReference>
<dbReference type="FunFam" id="1.25.40.10:FF:000034">
    <property type="entry name" value="Peroxisomal biogenesis factor 5 isoform 1"/>
    <property type="match status" value="1"/>
</dbReference>
<evidence type="ECO:0000256" key="4">
    <source>
        <dbReference type="ARBA" id="ARBA00018416"/>
    </source>
</evidence>
<keyword evidence="9 17" id="KW-0802">TPR repeat</keyword>
<evidence type="ECO:0000256" key="8">
    <source>
        <dbReference type="ARBA" id="ARBA00022737"/>
    </source>
</evidence>
<reference evidence="18" key="2">
    <citation type="journal article" date="2015" name="Gigascience">
        <title>Reconstructing a comprehensive transcriptome assembly of a white-pupal translocated strain of the pest fruit fly Bactrocera cucurbitae.</title>
        <authorList>
            <person name="Sim S.B."/>
            <person name="Calla B."/>
            <person name="Hall B."/>
            <person name="DeRego T."/>
            <person name="Geib S.M."/>
        </authorList>
    </citation>
    <scope>NUCLEOTIDE SEQUENCE</scope>
</reference>
<evidence type="ECO:0000256" key="2">
    <source>
        <dbReference type="ARBA" id="ARBA00004514"/>
    </source>
</evidence>
<evidence type="ECO:0000256" key="13">
    <source>
        <dbReference type="ARBA" id="ARBA00030232"/>
    </source>
</evidence>
<dbReference type="SMART" id="SM00028">
    <property type="entry name" value="TPR"/>
    <property type="match status" value="5"/>
</dbReference>
<dbReference type="Pfam" id="PF13181">
    <property type="entry name" value="TPR_8"/>
    <property type="match status" value="1"/>
</dbReference>
<evidence type="ECO:0000313" key="18">
    <source>
        <dbReference type="EMBL" id="JAD11192.1"/>
    </source>
</evidence>
<keyword evidence="12" id="KW-0576">Peroxisome</keyword>
<evidence type="ECO:0000256" key="5">
    <source>
        <dbReference type="ARBA" id="ARBA00022448"/>
    </source>
</evidence>
<dbReference type="InterPro" id="IPR019734">
    <property type="entry name" value="TPR_rpt"/>
</dbReference>
<evidence type="ECO:0000256" key="11">
    <source>
        <dbReference type="ARBA" id="ARBA00022927"/>
    </source>
</evidence>
<keyword evidence="10" id="KW-0832">Ubl conjugation</keyword>
<dbReference type="AlphaFoldDB" id="A0A0A1XJR8"/>
<evidence type="ECO:0000256" key="14">
    <source>
        <dbReference type="ARBA" id="ARBA00032505"/>
    </source>
</evidence>
<dbReference type="Gene3D" id="1.25.40.10">
    <property type="entry name" value="Tetratricopeptide repeat domain"/>
    <property type="match status" value="1"/>
</dbReference>
<evidence type="ECO:0000256" key="17">
    <source>
        <dbReference type="PROSITE-ProRule" id="PRU00339"/>
    </source>
</evidence>
<evidence type="ECO:0000256" key="9">
    <source>
        <dbReference type="ARBA" id="ARBA00022803"/>
    </source>
</evidence>
<dbReference type="PROSITE" id="PS50005">
    <property type="entry name" value="TPR"/>
    <property type="match status" value="3"/>
</dbReference>
<keyword evidence="7" id="KW-1017">Isopeptide bond</keyword>
<reference evidence="18" key="1">
    <citation type="submission" date="2014-11" db="EMBL/GenBank/DDBJ databases">
        <authorList>
            <person name="Geib S."/>
        </authorList>
    </citation>
    <scope>NUCLEOTIDE SEQUENCE</scope>
</reference>
<dbReference type="EMBL" id="GBXI01003100">
    <property type="protein sequence ID" value="JAD11192.1"/>
    <property type="molecule type" value="Transcribed_RNA"/>
</dbReference>
<dbReference type="InterPro" id="IPR024111">
    <property type="entry name" value="PEX5/PEX5L"/>
</dbReference>
<comment type="function">
    <text evidence="16">Receptor that mediates peroxisomal import of proteins containing a C-terminal PTS1-type tripeptide peroxisomal targeting signal (SKL-type). Binds to cargo proteins containing a PTS1 peroxisomal targeting signal in the cytosol, and translocates them into the peroxisome matrix by passing through the PEX13-PEX14 docking complex along with cargo proteins. PEX5 receptor is then retrotranslocated into the cytosol, leading to release of bound cargo in the peroxisome matrix, and reset for a subsequent peroxisome import cycle.</text>
</comment>
<dbReference type="PANTHER" id="PTHR10130">
    <property type="entry name" value="PEROXISOMAL TARGETING SIGNAL 1 RECEPTOR PEX5"/>
    <property type="match status" value="1"/>
</dbReference>
<evidence type="ECO:0000256" key="15">
    <source>
        <dbReference type="ARBA" id="ARBA00046072"/>
    </source>
</evidence>
<sequence length="579" mass="64937">MSLRQLVDGDCGGVNPLMQLGGQFTRDAARKDEGFMNAQFERNLRPDEHMVNEFLGQVTAPPQSFQMDALLQEMREIEQTNGMAVHGLDNTNSVSKQWTNEFSMQPSMGASSSHMVHMQPQKQQLVHVREFFDEEGPGVSGTFLGHTPSAPYMPLQTLPTPYLAICPAYEPSTERFFEEAKSLTKAETEKLLPQTSTKEYVEDWINDYEASAKQHQESSSNYNESFWQRLQDEWQKMSEEAEHPWLSEYSENYDPYKEYDFAEENPLAEVENALAKGKEYMQNGDIPSAVLCFEVAVKKESENAEAWELLGIAQAENENDPQSIAALKRSLELRPDNNRVLMALAVCYTNESLQSQALRMLVNWMEVNPKYKHLLQQHPELQTDAGAMASSLIVGSKLQAVQNLFLDAVRLNPQEVDADVQEALGVLYNLSSEYDKAVDCFRAALHVNPQNAKVWNRLGASLANGSRSVEAVEAYQQALQLEPGFIRVRYNVGVCCMNLKAYKQAVEHLLTALNMQANTAAARELPAGAGAISGGQAQMSDSIWNTLKMVISLMGRRDLHGAVNERDLRVLNETFMDTA</sequence>
<organism evidence="18">
    <name type="scientific">Zeugodacus cucurbitae</name>
    <name type="common">Melon fruit fly</name>
    <name type="synonym">Bactrocera cucurbitae</name>
    <dbReference type="NCBI Taxonomy" id="28588"/>
    <lineage>
        <taxon>Eukaryota</taxon>
        <taxon>Metazoa</taxon>
        <taxon>Ecdysozoa</taxon>
        <taxon>Arthropoda</taxon>
        <taxon>Hexapoda</taxon>
        <taxon>Insecta</taxon>
        <taxon>Pterygota</taxon>
        <taxon>Neoptera</taxon>
        <taxon>Endopterygota</taxon>
        <taxon>Diptera</taxon>
        <taxon>Brachycera</taxon>
        <taxon>Muscomorpha</taxon>
        <taxon>Tephritoidea</taxon>
        <taxon>Tephritidae</taxon>
        <taxon>Zeugodacus</taxon>
        <taxon>Zeugodacus</taxon>
    </lineage>
</organism>
<name>A0A0A1XJR8_ZEUCU</name>
<comment type="function">
    <text evidence="15">In addition to promoting peroxisomal translocation of proteins containing a PTS1 peroxisomal targeting signal, mediates peroxisomal import of proteins containing a C-terminal PTS2-type peroxisomal targeting signal via its interaction with PEX7. Interaction with PEX7 only takes place when PEX7 is associated with cargo proteins containing a PTS2 peroxisomal targeting signal. PEX7 along with PTS2-containing cargo proteins are then translocated through the PEX13-PEX14 docking complex together with PEX5.</text>
</comment>
<dbReference type="GO" id="GO:0005052">
    <property type="term" value="F:peroxisome matrix targeting signal-1 binding"/>
    <property type="evidence" value="ECO:0007669"/>
    <property type="project" value="TreeGrafter"/>
</dbReference>
<comment type="subcellular location">
    <subcellularLocation>
        <location evidence="2">Cytoplasm</location>
        <location evidence="2">Cytosol</location>
    </subcellularLocation>
    <subcellularLocation>
        <location evidence="1">Peroxisome matrix</location>
    </subcellularLocation>
</comment>
<protein>
    <recommendedName>
        <fullName evidence="4">Peroxisomal targeting signal 1 receptor</fullName>
    </recommendedName>
    <alternativeName>
        <fullName evidence="13">PTS1-BP</fullName>
    </alternativeName>
    <alternativeName>
        <fullName evidence="14">Peroxin-5</fullName>
    </alternativeName>
</protein>
<dbReference type="PANTHER" id="PTHR10130:SF0">
    <property type="entry name" value="GH08708P"/>
    <property type="match status" value="1"/>
</dbReference>
<evidence type="ECO:0000256" key="1">
    <source>
        <dbReference type="ARBA" id="ARBA00004253"/>
    </source>
</evidence>
<accession>A0A0A1XJR8</accession>
<evidence type="ECO:0000256" key="7">
    <source>
        <dbReference type="ARBA" id="ARBA00022499"/>
    </source>
</evidence>
<feature type="repeat" description="TPR" evidence="17">
    <location>
        <begin position="452"/>
        <end position="485"/>
    </location>
</feature>
<dbReference type="GO" id="GO:0005778">
    <property type="term" value="C:peroxisomal membrane"/>
    <property type="evidence" value="ECO:0007669"/>
    <property type="project" value="TreeGrafter"/>
</dbReference>
<keyword evidence="5" id="KW-0813">Transport</keyword>
<evidence type="ECO:0000256" key="6">
    <source>
        <dbReference type="ARBA" id="ARBA00022490"/>
    </source>
</evidence>
<feature type="repeat" description="TPR" evidence="17">
    <location>
        <begin position="418"/>
        <end position="451"/>
    </location>
</feature>
<keyword evidence="11" id="KW-0653">Protein transport</keyword>
<dbReference type="GO" id="GO:0005782">
    <property type="term" value="C:peroxisomal matrix"/>
    <property type="evidence" value="ECO:0007669"/>
    <property type="project" value="UniProtKB-SubCell"/>
</dbReference>
<evidence type="ECO:0000256" key="3">
    <source>
        <dbReference type="ARBA" id="ARBA00005348"/>
    </source>
</evidence>
<dbReference type="SUPFAM" id="SSF48452">
    <property type="entry name" value="TPR-like"/>
    <property type="match status" value="1"/>
</dbReference>
<dbReference type="InterPro" id="IPR011990">
    <property type="entry name" value="TPR-like_helical_dom_sf"/>
</dbReference>
<evidence type="ECO:0000256" key="12">
    <source>
        <dbReference type="ARBA" id="ARBA00023140"/>
    </source>
</evidence>
<keyword evidence="8" id="KW-0677">Repeat</keyword>
<keyword evidence="18" id="KW-0675">Receptor</keyword>
<gene>
    <name evidence="18" type="primary">PEX5_0</name>
    <name evidence="18" type="ORF">g.18515</name>
</gene>
<evidence type="ECO:0000256" key="16">
    <source>
        <dbReference type="ARBA" id="ARBA00046106"/>
    </source>
</evidence>